<dbReference type="Proteomes" id="UP000799755">
    <property type="component" value="Unassembled WGS sequence"/>
</dbReference>
<dbReference type="EMBL" id="MU003512">
    <property type="protein sequence ID" value="KAF2469458.1"/>
    <property type="molecule type" value="Genomic_DNA"/>
</dbReference>
<name>A0ACB6QR26_9PLEO</name>
<organism evidence="1 2">
    <name type="scientific">Lindgomyces ingoldianus</name>
    <dbReference type="NCBI Taxonomy" id="673940"/>
    <lineage>
        <taxon>Eukaryota</taxon>
        <taxon>Fungi</taxon>
        <taxon>Dikarya</taxon>
        <taxon>Ascomycota</taxon>
        <taxon>Pezizomycotina</taxon>
        <taxon>Dothideomycetes</taxon>
        <taxon>Pleosporomycetidae</taxon>
        <taxon>Pleosporales</taxon>
        <taxon>Lindgomycetaceae</taxon>
        <taxon>Lindgomyces</taxon>
    </lineage>
</organism>
<comment type="caution">
    <text evidence="1">The sequence shown here is derived from an EMBL/GenBank/DDBJ whole genome shotgun (WGS) entry which is preliminary data.</text>
</comment>
<proteinExistence type="predicted"/>
<gene>
    <name evidence="1" type="ORF">BDR25DRAFT_229170</name>
</gene>
<protein>
    <submittedName>
        <fullName evidence="1">Uncharacterized protein</fullName>
    </submittedName>
</protein>
<keyword evidence="2" id="KW-1185">Reference proteome</keyword>
<evidence type="ECO:0000313" key="2">
    <source>
        <dbReference type="Proteomes" id="UP000799755"/>
    </source>
</evidence>
<reference evidence="1" key="1">
    <citation type="journal article" date="2020" name="Stud. Mycol.">
        <title>101 Dothideomycetes genomes: a test case for predicting lifestyles and emergence of pathogens.</title>
        <authorList>
            <person name="Haridas S."/>
            <person name="Albert R."/>
            <person name="Binder M."/>
            <person name="Bloem J."/>
            <person name="Labutti K."/>
            <person name="Salamov A."/>
            <person name="Andreopoulos B."/>
            <person name="Baker S."/>
            <person name="Barry K."/>
            <person name="Bills G."/>
            <person name="Bluhm B."/>
            <person name="Cannon C."/>
            <person name="Castanera R."/>
            <person name="Culley D."/>
            <person name="Daum C."/>
            <person name="Ezra D."/>
            <person name="Gonzalez J."/>
            <person name="Henrissat B."/>
            <person name="Kuo A."/>
            <person name="Liang C."/>
            <person name="Lipzen A."/>
            <person name="Lutzoni F."/>
            <person name="Magnuson J."/>
            <person name="Mondo S."/>
            <person name="Nolan M."/>
            <person name="Ohm R."/>
            <person name="Pangilinan J."/>
            <person name="Park H.-J."/>
            <person name="Ramirez L."/>
            <person name="Alfaro M."/>
            <person name="Sun H."/>
            <person name="Tritt A."/>
            <person name="Yoshinaga Y."/>
            <person name="Zwiers L.-H."/>
            <person name="Turgeon B."/>
            <person name="Goodwin S."/>
            <person name="Spatafora J."/>
            <person name="Crous P."/>
            <person name="Grigoriev I."/>
        </authorList>
    </citation>
    <scope>NUCLEOTIDE SEQUENCE</scope>
    <source>
        <strain evidence="1">ATCC 200398</strain>
    </source>
</reference>
<evidence type="ECO:0000313" key="1">
    <source>
        <dbReference type="EMBL" id="KAF2469458.1"/>
    </source>
</evidence>
<sequence>MLHSEAASETLARNGDDNITVVMHRGHVFSQIRRFVIVKEMRNFVYACPITTYSGRGTAKPGCDPSEHAIVYFSGSTPQLVREENEKSIELQKEPIGVNPADTSLRMHPASRIRFGKAYPIEWNVKVKDIGDVLPADRTRLWRYYLEGLRPTDD</sequence>
<accession>A0ACB6QR26</accession>